<dbReference type="Proteomes" id="UP000654670">
    <property type="component" value="Unassembled WGS sequence"/>
</dbReference>
<dbReference type="InterPro" id="IPR020568">
    <property type="entry name" value="Ribosomal_Su5_D2-typ_SF"/>
</dbReference>
<dbReference type="PIRSF" id="PIRSF000676">
    <property type="entry name" value="Homoser_kin"/>
    <property type="match status" value="1"/>
</dbReference>
<dbReference type="SUPFAM" id="SSF55060">
    <property type="entry name" value="GHMP Kinase, C-terminal domain"/>
    <property type="match status" value="1"/>
</dbReference>
<feature type="domain" description="GHMP kinase N-terminal" evidence="14">
    <location>
        <begin position="59"/>
        <end position="141"/>
    </location>
</feature>
<dbReference type="GO" id="GO:0009088">
    <property type="term" value="P:threonine biosynthetic process"/>
    <property type="evidence" value="ECO:0007669"/>
    <property type="project" value="UniProtKB-UniRule"/>
</dbReference>
<evidence type="ECO:0000256" key="6">
    <source>
        <dbReference type="ARBA" id="ARBA00022679"/>
    </source>
</evidence>
<comment type="caution">
    <text evidence="16">The sequence shown here is derived from an EMBL/GenBank/DDBJ whole genome shotgun (WGS) entry which is preliminary data.</text>
</comment>
<dbReference type="EMBL" id="BMOK01000006">
    <property type="protein sequence ID" value="GGL53470.1"/>
    <property type="molecule type" value="Genomic_DNA"/>
</dbReference>
<dbReference type="AlphaFoldDB" id="A0A917S2N5"/>
<dbReference type="Pfam" id="PF08544">
    <property type="entry name" value="GHMP_kinases_C"/>
    <property type="match status" value="1"/>
</dbReference>
<gene>
    <name evidence="13 16" type="primary">thrB</name>
    <name evidence="16" type="ORF">GCM10007968_16930</name>
</gene>
<dbReference type="PANTHER" id="PTHR20861">
    <property type="entry name" value="HOMOSERINE/4-DIPHOSPHOCYTIDYL-2-C-METHYL-D-ERYTHRITOL KINASE"/>
    <property type="match status" value="1"/>
</dbReference>
<evidence type="ECO:0000313" key="17">
    <source>
        <dbReference type="Proteomes" id="UP000654670"/>
    </source>
</evidence>
<evidence type="ECO:0000313" key="16">
    <source>
        <dbReference type="EMBL" id="GGL53470.1"/>
    </source>
</evidence>
<dbReference type="EC" id="2.7.1.39" evidence="3 13"/>
<dbReference type="InterPro" id="IPR006203">
    <property type="entry name" value="GHMP_knse_ATP-bd_CS"/>
</dbReference>
<keyword evidence="17" id="KW-1185">Reference proteome</keyword>
<dbReference type="Gene3D" id="3.30.70.890">
    <property type="entry name" value="GHMP kinase, C-terminal domain"/>
    <property type="match status" value="1"/>
</dbReference>
<comment type="subcellular location">
    <subcellularLocation>
        <location evidence="13">Cytoplasm</location>
    </subcellularLocation>
</comment>
<dbReference type="HAMAP" id="MF_00384">
    <property type="entry name" value="Homoser_kinase"/>
    <property type="match status" value="1"/>
</dbReference>
<dbReference type="RefSeq" id="WP_188802670.1">
    <property type="nucleotide sequence ID" value="NZ_BMOK01000006.1"/>
</dbReference>
<dbReference type="PANTHER" id="PTHR20861:SF1">
    <property type="entry name" value="HOMOSERINE KINASE"/>
    <property type="match status" value="1"/>
</dbReference>
<comment type="function">
    <text evidence="12 13">Catalyzes the ATP-dependent phosphorylation of L-homoserine to L-homoserine phosphate.</text>
</comment>
<dbReference type="Gene3D" id="3.30.230.10">
    <property type="match status" value="1"/>
</dbReference>
<evidence type="ECO:0000256" key="8">
    <source>
        <dbReference type="ARBA" id="ARBA00022741"/>
    </source>
</evidence>
<keyword evidence="10 13" id="KW-0067">ATP-binding</keyword>
<evidence type="ECO:0000256" key="1">
    <source>
        <dbReference type="ARBA" id="ARBA00005015"/>
    </source>
</evidence>
<evidence type="ECO:0000256" key="10">
    <source>
        <dbReference type="ARBA" id="ARBA00022840"/>
    </source>
</evidence>
<dbReference type="NCBIfam" id="TIGR00191">
    <property type="entry name" value="thrB"/>
    <property type="match status" value="1"/>
</dbReference>
<evidence type="ECO:0000256" key="11">
    <source>
        <dbReference type="ARBA" id="ARBA00049375"/>
    </source>
</evidence>
<reference evidence="16" key="2">
    <citation type="submission" date="2020-09" db="EMBL/GenBank/DDBJ databases">
        <authorList>
            <person name="Sun Q."/>
            <person name="Ohkuma M."/>
        </authorList>
    </citation>
    <scope>NUCLEOTIDE SEQUENCE</scope>
    <source>
        <strain evidence="16">JCM 15325</strain>
    </source>
</reference>
<evidence type="ECO:0000256" key="2">
    <source>
        <dbReference type="ARBA" id="ARBA00007370"/>
    </source>
</evidence>
<dbReference type="GO" id="GO:0005524">
    <property type="term" value="F:ATP binding"/>
    <property type="evidence" value="ECO:0007669"/>
    <property type="project" value="UniProtKB-UniRule"/>
</dbReference>
<dbReference type="InterPro" id="IPR000870">
    <property type="entry name" value="Homoserine_kinase"/>
</dbReference>
<keyword evidence="5 13" id="KW-0028">Amino-acid biosynthesis</keyword>
<keyword evidence="7 13" id="KW-0791">Threonine biosynthesis</keyword>
<comment type="pathway">
    <text evidence="1 13">Amino-acid biosynthesis; L-threonine biosynthesis; L-threonine from L-aspartate: step 4/5.</text>
</comment>
<evidence type="ECO:0000256" key="13">
    <source>
        <dbReference type="HAMAP-Rule" id="MF_00384"/>
    </source>
</evidence>
<evidence type="ECO:0000256" key="7">
    <source>
        <dbReference type="ARBA" id="ARBA00022697"/>
    </source>
</evidence>
<reference evidence="16" key="1">
    <citation type="journal article" date="2014" name="Int. J. Syst. Evol. Microbiol.">
        <title>Complete genome sequence of Corynebacterium casei LMG S-19264T (=DSM 44701T), isolated from a smear-ripened cheese.</title>
        <authorList>
            <consortium name="US DOE Joint Genome Institute (JGI-PGF)"/>
            <person name="Walter F."/>
            <person name="Albersmeier A."/>
            <person name="Kalinowski J."/>
            <person name="Ruckert C."/>
        </authorList>
    </citation>
    <scope>NUCLEOTIDE SEQUENCE</scope>
    <source>
        <strain evidence="16">JCM 15325</strain>
    </source>
</reference>
<dbReference type="InterPro" id="IPR036554">
    <property type="entry name" value="GHMP_kinase_C_sf"/>
</dbReference>
<comment type="similarity">
    <text evidence="2 13">Belongs to the GHMP kinase family. Homoserine kinase subfamily.</text>
</comment>
<dbReference type="PRINTS" id="PR00958">
    <property type="entry name" value="HOMSERKINASE"/>
</dbReference>
<name>A0A917S2N5_9BACL</name>
<feature type="binding site" evidence="13">
    <location>
        <begin position="88"/>
        <end position="98"/>
    </location>
    <ligand>
        <name>ATP</name>
        <dbReference type="ChEBI" id="CHEBI:30616"/>
    </ligand>
</feature>
<sequence length="301" mass="32172">MKPPAFQIRVPGSTANLGPGFDSIGLALNRFLVLNAKRADKWQFHYLDQPEFHPQLDNNLIYQTAKKLAESRQGKLPPYSVDVLSDIPLARGLGSSGAAIIAGIELVDLLLDLRLSIDEKAWIACSIEGHPDNVTASLFGGLVVSTQSETGVHSARLPVPEFDFVALIPNCELKTSDARHVLPPSLTFRDAIEGSSVANVLICALLTNDGELAGKMMESDRFHQPYRAPLIPNLDKISQMAREAGAYGTFLSGAGPTLMSLAPKIKSAAVQASLQSAFPEDECAILSPVGEGVQVSISSLS</sequence>
<dbReference type="SUPFAM" id="SSF54211">
    <property type="entry name" value="Ribosomal protein S5 domain 2-like"/>
    <property type="match status" value="1"/>
</dbReference>
<keyword evidence="9 13" id="KW-0418">Kinase</keyword>
<keyword evidence="8 13" id="KW-0547">Nucleotide-binding</keyword>
<dbReference type="InterPro" id="IPR013750">
    <property type="entry name" value="GHMP_kinase_C_dom"/>
</dbReference>
<dbReference type="InterPro" id="IPR014721">
    <property type="entry name" value="Ribsml_uS5_D2-typ_fold_subgr"/>
</dbReference>
<feature type="domain" description="GHMP kinase C-terminal" evidence="15">
    <location>
        <begin position="204"/>
        <end position="279"/>
    </location>
</feature>
<accession>A0A917S2N5</accession>
<dbReference type="GO" id="GO:0005737">
    <property type="term" value="C:cytoplasm"/>
    <property type="evidence" value="ECO:0007669"/>
    <property type="project" value="UniProtKB-SubCell"/>
</dbReference>
<evidence type="ECO:0000256" key="12">
    <source>
        <dbReference type="ARBA" id="ARBA00049954"/>
    </source>
</evidence>
<evidence type="ECO:0000256" key="9">
    <source>
        <dbReference type="ARBA" id="ARBA00022777"/>
    </source>
</evidence>
<protein>
    <recommendedName>
        <fullName evidence="4 13">Homoserine kinase</fullName>
        <shortName evidence="13">HK</shortName>
        <shortName evidence="13">HSK</shortName>
        <ecNumber evidence="3 13">2.7.1.39</ecNumber>
    </recommendedName>
</protein>
<comment type="catalytic activity">
    <reaction evidence="11 13">
        <text>L-homoserine + ATP = O-phospho-L-homoserine + ADP + H(+)</text>
        <dbReference type="Rhea" id="RHEA:13985"/>
        <dbReference type="ChEBI" id="CHEBI:15378"/>
        <dbReference type="ChEBI" id="CHEBI:30616"/>
        <dbReference type="ChEBI" id="CHEBI:57476"/>
        <dbReference type="ChEBI" id="CHEBI:57590"/>
        <dbReference type="ChEBI" id="CHEBI:456216"/>
        <dbReference type="EC" id="2.7.1.39"/>
    </reaction>
</comment>
<evidence type="ECO:0000256" key="4">
    <source>
        <dbReference type="ARBA" id="ARBA00017858"/>
    </source>
</evidence>
<keyword evidence="13" id="KW-0963">Cytoplasm</keyword>
<evidence type="ECO:0000256" key="5">
    <source>
        <dbReference type="ARBA" id="ARBA00022605"/>
    </source>
</evidence>
<evidence type="ECO:0000256" key="3">
    <source>
        <dbReference type="ARBA" id="ARBA00012078"/>
    </source>
</evidence>
<proteinExistence type="inferred from homology"/>
<dbReference type="GO" id="GO:0004413">
    <property type="term" value="F:homoserine kinase activity"/>
    <property type="evidence" value="ECO:0007669"/>
    <property type="project" value="UniProtKB-UniRule"/>
</dbReference>
<evidence type="ECO:0000259" key="15">
    <source>
        <dbReference type="Pfam" id="PF08544"/>
    </source>
</evidence>
<keyword evidence="6 13" id="KW-0808">Transferase</keyword>
<dbReference type="InterPro" id="IPR006204">
    <property type="entry name" value="GHMP_kinase_N_dom"/>
</dbReference>
<evidence type="ECO:0000259" key="14">
    <source>
        <dbReference type="Pfam" id="PF00288"/>
    </source>
</evidence>
<dbReference type="Pfam" id="PF00288">
    <property type="entry name" value="GHMP_kinases_N"/>
    <property type="match status" value="1"/>
</dbReference>
<dbReference type="PROSITE" id="PS00627">
    <property type="entry name" value="GHMP_KINASES_ATP"/>
    <property type="match status" value="1"/>
</dbReference>
<organism evidence="16 17">
    <name type="scientific">Sporolactobacillus putidus</name>
    <dbReference type="NCBI Taxonomy" id="492735"/>
    <lineage>
        <taxon>Bacteria</taxon>
        <taxon>Bacillati</taxon>
        <taxon>Bacillota</taxon>
        <taxon>Bacilli</taxon>
        <taxon>Bacillales</taxon>
        <taxon>Sporolactobacillaceae</taxon>
        <taxon>Sporolactobacillus</taxon>
    </lineage>
</organism>